<dbReference type="Pfam" id="PF01931">
    <property type="entry name" value="NTPase_I-T"/>
    <property type="match status" value="1"/>
</dbReference>
<organism evidence="13 14">
    <name type="scientific">Halobacterium litoreum</name>
    <dbReference type="NCBI Taxonomy" id="2039234"/>
    <lineage>
        <taxon>Archaea</taxon>
        <taxon>Methanobacteriati</taxon>
        <taxon>Methanobacteriota</taxon>
        <taxon>Stenosarchaea group</taxon>
        <taxon>Halobacteria</taxon>
        <taxon>Halobacteriales</taxon>
        <taxon>Halobacteriaceae</taxon>
        <taxon>Halobacterium</taxon>
    </lineage>
</organism>
<evidence type="ECO:0000256" key="2">
    <source>
        <dbReference type="ARBA" id="ARBA00001946"/>
    </source>
</evidence>
<comment type="caution">
    <text evidence="13">The sequence shown here is derived from an EMBL/GenBank/DDBJ whole genome shotgun (WGS) entry which is preliminary data.</text>
</comment>
<evidence type="ECO:0000256" key="4">
    <source>
        <dbReference type="ARBA" id="ARBA00022741"/>
    </source>
</evidence>
<dbReference type="Gene3D" id="3.90.950.10">
    <property type="match status" value="1"/>
</dbReference>
<keyword evidence="4" id="KW-0547">Nucleotide-binding</keyword>
<evidence type="ECO:0000256" key="10">
    <source>
        <dbReference type="ARBA" id="ARBA00048174"/>
    </source>
</evidence>
<dbReference type="InterPro" id="IPR026533">
    <property type="entry name" value="NTPase/PRRC1"/>
</dbReference>
<keyword evidence="7" id="KW-0546">Nucleotide metabolism</keyword>
<comment type="cofactor">
    <cofactor evidence="2">
        <name>Mg(2+)</name>
        <dbReference type="ChEBI" id="CHEBI:18420"/>
    </cofactor>
</comment>
<dbReference type="InterPro" id="IPR029001">
    <property type="entry name" value="ITPase-like_fam"/>
</dbReference>
<dbReference type="GeneID" id="69118568"/>
<proteinExistence type="predicted"/>
<dbReference type="EC" id="3.6.1.73" evidence="9"/>
<protein>
    <recommendedName>
        <fullName evidence="9">inosine/xanthosine triphosphatase</fullName>
        <ecNumber evidence="9">3.6.1.73</ecNumber>
    </recommendedName>
</protein>
<comment type="catalytic activity">
    <reaction evidence="10">
        <text>ITP + H2O = IDP + phosphate + H(+)</text>
        <dbReference type="Rhea" id="RHEA:28330"/>
        <dbReference type="ChEBI" id="CHEBI:15377"/>
        <dbReference type="ChEBI" id="CHEBI:15378"/>
        <dbReference type="ChEBI" id="CHEBI:43474"/>
        <dbReference type="ChEBI" id="CHEBI:58280"/>
        <dbReference type="ChEBI" id="CHEBI:61402"/>
        <dbReference type="EC" id="3.6.1.73"/>
    </reaction>
</comment>
<dbReference type="GO" id="GO:0103023">
    <property type="term" value="F:ITPase activity"/>
    <property type="evidence" value="ECO:0007669"/>
    <property type="project" value="UniProtKB-EC"/>
</dbReference>
<dbReference type="RefSeq" id="WP_232570422.1">
    <property type="nucleotide sequence ID" value="NZ_CP089466.1"/>
</dbReference>
<keyword evidence="14" id="KW-1185">Reference proteome</keyword>
<dbReference type="AlphaFoldDB" id="A0ABD5NGJ0"/>
<gene>
    <name evidence="13" type="ORF">ACFOKC_11895</name>
</gene>
<evidence type="ECO:0000313" key="13">
    <source>
        <dbReference type="EMBL" id="MFC3478422.1"/>
    </source>
</evidence>
<dbReference type="GO" id="GO:0046872">
    <property type="term" value="F:metal ion binding"/>
    <property type="evidence" value="ECO:0007669"/>
    <property type="project" value="UniProtKB-KW"/>
</dbReference>
<evidence type="ECO:0000256" key="8">
    <source>
        <dbReference type="ARBA" id="ARBA00023211"/>
    </source>
</evidence>
<name>A0ABD5NGJ0_9EURY</name>
<evidence type="ECO:0000259" key="12">
    <source>
        <dbReference type="Pfam" id="PF01931"/>
    </source>
</evidence>
<evidence type="ECO:0000256" key="3">
    <source>
        <dbReference type="ARBA" id="ARBA00022723"/>
    </source>
</evidence>
<evidence type="ECO:0000256" key="5">
    <source>
        <dbReference type="ARBA" id="ARBA00022801"/>
    </source>
</evidence>
<comment type="cofactor">
    <cofactor evidence="1">
        <name>Mn(2+)</name>
        <dbReference type="ChEBI" id="CHEBI:29035"/>
    </cofactor>
</comment>
<sequence>MRVAVGSGNPVKRDAVAAALPDATVDAVPVESGVSEQPWGDDETVEGARNRARRALGDEYDLAVGLEGGVCAVERRETAGNASGETASSERGDSLFLVMWAAATDGERTEVAAGPRLRLPESVAKRLRDGEELGPVMDDVLDTSGVAENEGAAGVLTAGMTDRTEALRTAVAGALGPFLTDYYETSA</sequence>
<keyword evidence="5" id="KW-0378">Hydrolase</keyword>
<evidence type="ECO:0000256" key="11">
    <source>
        <dbReference type="ARBA" id="ARBA00048781"/>
    </source>
</evidence>
<feature type="domain" description="Non-canonical purine NTP phosphatase/PRRC1" evidence="12">
    <location>
        <begin position="6"/>
        <end position="179"/>
    </location>
</feature>
<evidence type="ECO:0000256" key="1">
    <source>
        <dbReference type="ARBA" id="ARBA00001936"/>
    </source>
</evidence>
<dbReference type="SUPFAM" id="SSF52972">
    <property type="entry name" value="ITPase-like"/>
    <property type="match status" value="1"/>
</dbReference>
<keyword evidence="3" id="KW-0479">Metal-binding</keyword>
<dbReference type="EMBL" id="JBHRWN010000002">
    <property type="protein sequence ID" value="MFC3478422.1"/>
    <property type="molecule type" value="Genomic_DNA"/>
</dbReference>
<comment type="catalytic activity">
    <reaction evidence="11">
        <text>XTP + H2O = XDP + phosphate + H(+)</text>
        <dbReference type="Rhea" id="RHEA:28406"/>
        <dbReference type="ChEBI" id="CHEBI:15377"/>
        <dbReference type="ChEBI" id="CHEBI:15378"/>
        <dbReference type="ChEBI" id="CHEBI:43474"/>
        <dbReference type="ChEBI" id="CHEBI:59884"/>
        <dbReference type="ChEBI" id="CHEBI:61314"/>
        <dbReference type="EC" id="3.6.1.73"/>
    </reaction>
</comment>
<evidence type="ECO:0000313" key="14">
    <source>
        <dbReference type="Proteomes" id="UP001595660"/>
    </source>
</evidence>
<dbReference type="InterPro" id="IPR050299">
    <property type="entry name" value="YjjX_NTPase"/>
</dbReference>
<dbReference type="GO" id="GO:0000166">
    <property type="term" value="F:nucleotide binding"/>
    <property type="evidence" value="ECO:0007669"/>
    <property type="project" value="UniProtKB-KW"/>
</dbReference>
<reference evidence="13 14" key="1">
    <citation type="journal article" date="2019" name="Int. J. Syst. Evol. Microbiol.">
        <title>The Global Catalogue of Microorganisms (GCM) 10K type strain sequencing project: providing services to taxonomists for standard genome sequencing and annotation.</title>
        <authorList>
            <consortium name="The Broad Institute Genomics Platform"/>
            <consortium name="The Broad Institute Genome Sequencing Center for Infectious Disease"/>
            <person name="Wu L."/>
            <person name="Ma J."/>
        </authorList>
    </citation>
    <scope>NUCLEOTIDE SEQUENCE [LARGE SCALE GENOMIC DNA]</scope>
    <source>
        <strain evidence="13 14">CGMCC 1.12562</strain>
    </source>
</reference>
<evidence type="ECO:0000256" key="7">
    <source>
        <dbReference type="ARBA" id="ARBA00023080"/>
    </source>
</evidence>
<accession>A0ABD5NGJ0</accession>
<evidence type="ECO:0000256" key="6">
    <source>
        <dbReference type="ARBA" id="ARBA00022842"/>
    </source>
</evidence>
<dbReference type="PANTHER" id="PTHR34699">
    <property type="match status" value="1"/>
</dbReference>
<dbReference type="PANTHER" id="PTHR34699:SF2">
    <property type="entry name" value="NON-CANONICAL PURINE NTP PHOSPHATASE_PRRC1 DOMAIN-CONTAINING PROTEIN"/>
    <property type="match status" value="1"/>
</dbReference>
<dbReference type="Proteomes" id="UP001595660">
    <property type="component" value="Unassembled WGS sequence"/>
</dbReference>
<dbReference type="GO" id="GO:0009117">
    <property type="term" value="P:nucleotide metabolic process"/>
    <property type="evidence" value="ECO:0007669"/>
    <property type="project" value="UniProtKB-KW"/>
</dbReference>
<evidence type="ECO:0000256" key="9">
    <source>
        <dbReference type="ARBA" id="ARBA00038901"/>
    </source>
</evidence>
<keyword evidence="8" id="KW-0464">Manganese</keyword>
<keyword evidence="6" id="KW-0460">Magnesium</keyword>